<organism evidence="1">
    <name type="scientific">Solibacter usitatus (strain Ellin6076)</name>
    <dbReference type="NCBI Taxonomy" id="234267"/>
    <lineage>
        <taxon>Bacteria</taxon>
        <taxon>Pseudomonadati</taxon>
        <taxon>Acidobacteriota</taxon>
        <taxon>Terriglobia</taxon>
        <taxon>Bryobacterales</taxon>
        <taxon>Solibacteraceae</taxon>
        <taxon>Candidatus Solibacter</taxon>
    </lineage>
</organism>
<gene>
    <name evidence="1" type="ordered locus">Acid_2935</name>
</gene>
<dbReference type="InParanoid" id="Q023C6"/>
<reference evidence="1" key="1">
    <citation type="submission" date="2006-10" db="EMBL/GenBank/DDBJ databases">
        <title>Complete sequence of Solibacter usitatus Ellin6076.</title>
        <authorList>
            <consortium name="US DOE Joint Genome Institute"/>
            <person name="Copeland A."/>
            <person name="Lucas S."/>
            <person name="Lapidus A."/>
            <person name="Barry K."/>
            <person name="Detter J.C."/>
            <person name="Glavina del Rio T."/>
            <person name="Hammon N."/>
            <person name="Israni S."/>
            <person name="Dalin E."/>
            <person name="Tice H."/>
            <person name="Pitluck S."/>
            <person name="Thompson L.S."/>
            <person name="Brettin T."/>
            <person name="Bruce D."/>
            <person name="Han C."/>
            <person name="Tapia R."/>
            <person name="Gilna P."/>
            <person name="Schmutz J."/>
            <person name="Larimer F."/>
            <person name="Land M."/>
            <person name="Hauser L."/>
            <person name="Kyrpides N."/>
            <person name="Mikhailova N."/>
            <person name="Janssen P.H."/>
            <person name="Kuske C.R."/>
            <person name="Richardson P."/>
        </authorList>
    </citation>
    <scope>NUCLEOTIDE SEQUENCE</scope>
    <source>
        <strain evidence="1">Ellin6076</strain>
    </source>
</reference>
<sequence length="131" mass="14796">MQEQGMRKLLPFSTSTLAETDRCSVEGRLMPGCAGCQRARVPSQAPTLLFHIERRHHAKWNGLTLTVQMDSTQWTLSVRDEVRNKTLYTAFRAGESAARVAAAEFAISRVLGFSSRMNPYQLASQLNWQEH</sequence>
<accession>Q023C6</accession>
<protein>
    <submittedName>
        <fullName evidence="1">Uncharacterized protein</fullName>
    </submittedName>
</protein>
<dbReference type="KEGG" id="sus:Acid_2935"/>
<evidence type="ECO:0000313" key="1">
    <source>
        <dbReference type="EMBL" id="ABJ83920.1"/>
    </source>
</evidence>
<dbReference type="AlphaFoldDB" id="Q023C6"/>
<dbReference type="HOGENOM" id="CLU_1926185_0_0_0"/>
<name>Q023C6_SOLUE</name>
<proteinExistence type="predicted"/>
<dbReference type="STRING" id="234267.Acid_2935"/>
<dbReference type="EMBL" id="CP000473">
    <property type="protein sequence ID" value="ABJ83920.1"/>
    <property type="molecule type" value="Genomic_DNA"/>
</dbReference>